<dbReference type="AlphaFoldDB" id="A0A1A8XFK7"/>
<protein>
    <submittedName>
        <fullName evidence="2">Uncharacterized protein</fullName>
    </submittedName>
</protein>
<gene>
    <name evidence="2" type="ORF">ACCAA_1230004</name>
</gene>
<evidence type="ECO:0000256" key="1">
    <source>
        <dbReference type="SAM" id="MobiDB-lite"/>
    </source>
</evidence>
<dbReference type="Proteomes" id="UP000199169">
    <property type="component" value="Unassembled WGS sequence"/>
</dbReference>
<evidence type="ECO:0000313" key="3">
    <source>
        <dbReference type="Proteomes" id="UP000199169"/>
    </source>
</evidence>
<dbReference type="EMBL" id="FLQX01000028">
    <property type="protein sequence ID" value="SBT03964.1"/>
    <property type="molecule type" value="Genomic_DNA"/>
</dbReference>
<name>A0A1A8XFK7_9PROT</name>
<proteinExistence type="predicted"/>
<feature type="region of interest" description="Disordered" evidence="1">
    <location>
        <begin position="40"/>
        <end position="70"/>
    </location>
</feature>
<evidence type="ECO:0000313" key="2">
    <source>
        <dbReference type="EMBL" id="SBT03964.1"/>
    </source>
</evidence>
<keyword evidence="3" id="KW-1185">Reference proteome</keyword>
<sequence length="118" mass="12063">MPWPGQALGLLAVVLERGQFGGVFVLSIGEACHVATTAPASGSARWRSPASGARLKAGQRTGGRSGVPWPGRVSGCRQESLAASGAGSLALIVGKLAVLWSRACSSSAVRRGLRLPDR</sequence>
<organism evidence="2 3">
    <name type="scientific">Candidatus Accumulibacter aalborgensis</name>
    <dbReference type="NCBI Taxonomy" id="1860102"/>
    <lineage>
        <taxon>Bacteria</taxon>
        <taxon>Pseudomonadati</taxon>
        <taxon>Pseudomonadota</taxon>
        <taxon>Betaproteobacteria</taxon>
        <taxon>Candidatus Accumulibacter</taxon>
    </lineage>
</organism>
<accession>A0A1A8XFK7</accession>
<dbReference type="RefSeq" id="WP_186405753.1">
    <property type="nucleotide sequence ID" value="NZ_FLQX01000028.1"/>
</dbReference>
<reference evidence="2 3" key="1">
    <citation type="submission" date="2016-06" db="EMBL/GenBank/DDBJ databases">
        <authorList>
            <person name="Kjaerup R.B."/>
            <person name="Dalgaard T.S."/>
            <person name="Juul-Madsen H.R."/>
        </authorList>
    </citation>
    <scope>NUCLEOTIDE SEQUENCE [LARGE SCALE GENOMIC DNA]</scope>
    <source>
        <strain evidence="2">3</strain>
    </source>
</reference>